<comment type="subcellular location">
    <subcellularLocation>
        <location evidence="1">Cell membrane</location>
        <topology evidence="1">Multi-pass membrane protein</topology>
    </subcellularLocation>
</comment>
<dbReference type="Pfam" id="PF02254">
    <property type="entry name" value="TrkA_N"/>
    <property type="match status" value="1"/>
</dbReference>
<accession>A0A5R9FFL4</accession>
<feature type="domain" description="RCK N-terminal" evidence="3">
    <location>
        <begin position="108"/>
        <end position="233"/>
    </location>
</feature>
<dbReference type="GO" id="GO:0006813">
    <property type="term" value="P:potassium ion transport"/>
    <property type="evidence" value="ECO:0007669"/>
    <property type="project" value="InterPro"/>
</dbReference>
<feature type="transmembrane region" description="Helical" evidence="2">
    <location>
        <begin position="12"/>
        <end position="32"/>
    </location>
</feature>
<proteinExistence type="predicted"/>
<dbReference type="Gene3D" id="1.10.287.70">
    <property type="match status" value="1"/>
</dbReference>
<dbReference type="Pfam" id="PF07885">
    <property type="entry name" value="Ion_trans_2"/>
    <property type="match status" value="1"/>
</dbReference>
<evidence type="ECO:0000256" key="2">
    <source>
        <dbReference type="SAM" id="Phobius"/>
    </source>
</evidence>
<dbReference type="PROSITE" id="PS51201">
    <property type="entry name" value="RCK_N"/>
    <property type="match status" value="1"/>
</dbReference>
<dbReference type="PROSITE" id="PS51202">
    <property type="entry name" value="RCK_C"/>
    <property type="match status" value="1"/>
</dbReference>
<dbReference type="Pfam" id="PF06241">
    <property type="entry name" value="Castor_Poll_mid"/>
    <property type="match status" value="1"/>
</dbReference>
<dbReference type="OrthoDB" id="9785285at2"/>
<dbReference type="InterPro" id="IPR036291">
    <property type="entry name" value="NAD(P)-bd_dom_sf"/>
</dbReference>
<keyword evidence="5" id="KW-0406">Ion transport</keyword>
<dbReference type="InterPro" id="IPR050721">
    <property type="entry name" value="Trk_Ktr_HKT_K-transport"/>
</dbReference>
<dbReference type="InterPro" id="IPR013099">
    <property type="entry name" value="K_chnl_dom"/>
</dbReference>
<dbReference type="Gene3D" id="3.40.50.720">
    <property type="entry name" value="NAD(P)-binding Rossmann-like Domain"/>
    <property type="match status" value="1"/>
</dbReference>
<gene>
    <name evidence="5" type="ORF">FCL54_00825</name>
</gene>
<name>A0A5R9FFL4_9BACL</name>
<feature type="domain" description="RCK C-terminal" evidence="4">
    <location>
        <begin position="257"/>
        <end position="326"/>
    </location>
</feature>
<dbReference type="SUPFAM" id="SSF81324">
    <property type="entry name" value="Voltage-gated potassium channels"/>
    <property type="match status" value="1"/>
</dbReference>
<reference evidence="5 6" key="1">
    <citation type="submission" date="2019-04" db="EMBL/GenBank/DDBJ databases">
        <title>Bacillus caeni sp. nov., a bacterium isolated from mangrove sediment.</title>
        <authorList>
            <person name="Huang H."/>
            <person name="Mo K."/>
            <person name="Hu Y."/>
        </authorList>
    </citation>
    <scope>NUCLEOTIDE SEQUENCE [LARGE SCALE GENOMIC DNA]</scope>
    <source>
        <strain evidence="5 6">HB172195</strain>
    </source>
</reference>
<protein>
    <submittedName>
        <fullName evidence="5">Potassium channel protein</fullName>
    </submittedName>
</protein>
<keyword evidence="5" id="KW-0407">Ion channel</keyword>
<dbReference type="AlphaFoldDB" id="A0A5R9FFL4"/>
<dbReference type="InterPro" id="IPR010420">
    <property type="entry name" value="CASTOR/POLLUX/SYM8_dom"/>
</dbReference>
<evidence type="ECO:0000259" key="3">
    <source>
        <dbReference type="PROSITE" id="PS51201"/>
    </source>
</evidence>
<keyword evidence="6" id="KW-1185">Reference proteome</keyword>
<dbReference type="PANTHER" id="PTHR43833">
    <property type="entry name" value="POTASSIUM CHANNEL PROTEIN 2-RELATED-RELATED"/>
    <property type="match status" value="1"/>
</dbReference>
<dbReference type="PANTHER" id="PTHR43833:SF9">
    <property type="entry name" value="POTASSIUM CHANNEL PROTEIN YUGO-RELATED"/>
    <property type="match status" value="1"/>
</dbReference>
<dbReference type="GO" id="GO:0005886">
    <property type="term" value="C:plasma membrane"/>
    <property type="evidence" value="ECO:0007669"/>
    <property type="project" value="UniProtKB-SubCell"/>
</dbReference>
<evidence type="ECO:0000313" key="6">
    <source>
        <dbReference type="Proteomes" id="UP000308230"/>
    </source>
</evidence>
<dbReference type="SUPFAM" id="SSF51735">
    <property type="entry name" value="NAD(P)-binding Rossmann-fold domains"/>
    <property type="match status" value="1"/>
</dbReference>
<keyword evidence="2" id="KW-0812">Transmembrane</keyword>
<dbReference type="EMBL" id="SWLG01000001">
    <property type="protein sequence ID" value="TLS39394.1"/>
    <property type="molecule type" value="Genomic_DNA"/>
</dbReference>
<evidence type="ECO:0000313" key="5">
    <source>
        <dbReference type="EMBL" id="TLS39394.1"/>
    </source>
</evidence>
<keyword evidence="5" id="KW-0813">Transport</keyword>
<keyword evidence="2" id="KW-1133">Transmembrane helix</keyword>
<dbReference type="InterPro" id="IPR003148">
    <property type="entry name" value="RCK_N"/>
</dbReference>
<evidence type="ECO:0000256" key="1">
    <source>
        <dbReference type="ARBA" id="ARBA00004651"/>
    </source>
</evidence>
<sequence>MFTTFFRTHILLQLISIILLVIFAIGITIHFVEPKSFPTIFDGVWWALVTAATVGYGDFVPKSTLGRLIGMFLILSGAGFVTFYMAKLASSSLMGQTALRKGEREFRREHHLIIVGWNERSRSTIDYLLKARPGLSIVLIDNSLMENPLEKEGIHFIKGNPCEDRTLKKANAEKAETILITADQYKNENEMDMQSILTLLTVEGLNPSIYSIVEILSPEQIVNAQRAGADEVIQSANISSTMMINSLFHPGISPIFLDILTNINPNKITYETVSGEFAGKEFCDVSKKLIDKDALLIGIKRDEELKLNPAPPFPIKEGDRLLIIQK</sequence>
<organism evidence="5 6">
    <name type="scientific">Exobacillus caeni</name>
    <dbReference type="NCBI Taxonomy" id="2574798"/>
    <lineage>
        <taxon>Bacteria</taxon>
        <taxon>Bacillati</taxon>
        <taxon>Bacillota</taxon>
        <taxon>Bacilli</taxon>
        <taxon>Bacillales</taxon>
        <taxon>Guptibacillaceae</taxon>
        <taxon>Exobacillus</taxon>
    </lineage>
</organism>
<evidence type="ECO:0000259" key="4">
    <source>
        <dbReference type="PROSITE" id="PS51202"/>
    </source>
</evidence>
<dbReference type="GO" id="GO:0008324">
    <property type="term" value="F:monoatomic cation transmembrane transporter activity"/>
    <property type="evidence" value="ECO:0007669"/>
    <property type="project" value="InterPro"/>
</dbReference>
<dbReference type="InterPro" id="IPR006037">
    <property type="entry name" value="RCK_C"/>
</dbReference>
<keyword evidence="2" id="KW-0472">Membrane</keyword>
<comment type="caution">
    <text evidence="5">The sequence shown here is derived from an EMBL/GenBank/DDBJ whole genome shotgun (WGS) entry which is preliminary data.</text>
</comment>
<feature type="transmembrane region" description="Helical" evidence="2">
    <location>
        <begin position="68"/>
        <end position="86"/>
    </location>
</feature>
<dbReference type="Proteomes" id="UP000308230">
    <property type="component" value="Unassembled WGS sequence"/>
</dbReference>